<feature type="binding site" evidence="10">
    <location>
        <position position="42"/>
    </location>
    <ligand>
        <name>Mn(2+)</name>
        <dbReference type="ChEBI" id="CHEBI:29035"/>
        <label>2</label>
    </ligand>
</feature>
<dbReference type="GO" id="GO:0009245">
    <property type="term" value="P:lipid A biosynthetic process"/>
    <property type="evidence" value="ECO:0007669"/>
    <property type="project" value="UniProtKB-UniRule"/>
</dbReference>
<comment type="pathway">
    <text evidence="10">Glycolipid biosynthesis; lipid IV(A) biosynthesis; lipid IV(A) from (3R)-3-hydroxytetradecanoyl-[acyl-carrier-protein] and UDP-N-acetyl-alpha-D-glucosamine: step 4/6.</text>
</comment>
<keyword evidence="8 10" id="KW-0472">Membrane</keyword>
<dbReference type="PANTHER" id="PTHR34990:SF1">
    <property type="entry name" value="UDP-2,3-DIACYLGLUCOSAMINE HYDROLASE"/>
    <property type="match status" value="1"/>
</dbReference>
<keyword evidence="4 10" id="KW-0441">Lipid A biosynthesis</keyword>
<protein>
    <recommendedName>
        <fullName evidence="10">UDP-2,3-diacylglucosamine hydrolase</fullName>
        <ecNumber evidence="10">3.6.1.54</ecNumber>
    </recommendedName>
    <alternativeName>
        <fullName evidence="10">UDP-2,3-diacylglucosamine diphosphatase</fullName>
    </alternativeName>
</protein>
<evidence type="ECO:0000256" key="2">
    <source>
        <dbReference type="ARBA" id="ARBA00022516"/>
    </source>
</evidence>
<dbReference type="HAMAP" id="MF_00575">
    <property type="entry name" value="LpxH"/>
    <property type="match status" value="1"/>
</dbReference>
<dbReference type="NCBIfam" id="NF003743">
    <property type="entry name" value="PRK05340.1"/>
    <property type="match status" value="1"/>
</dbReference>
<proteinExistence type="inferred from homology"/>
<feature type="binding site" evidence="10">
    <location>
        <position position="115"/>
    </location>
    <ligand>
        <name>Mn(2+)</name>
        <dbReference type="ChEBI" id="CHEBI:29035"/>
        <label>2</label>
    </ligand>
</feature>
<evidence type="ECO:0000313" key="12">
    <source>
        <dbReference type="EMBL" id="TCI13419.1"/>
    </source>
</evidence>
<feature type="binding site" evidence="10">
    <location>
        <begin position="80"/>
        <end position="81"/>
    </location>
    <ligand>
        <name>substrate</name>
    </ligand>
</feature>
<keyword evidence="1 10" id="KW-1003">Cell membrane</keyword>
<accession>A0A4R0Z0X9</accession>
<feature type="binding site" evidence="10">
    <location>
        <position position="42"/>
    </location>
    <ligand>
        <name>Mn(2+)</name>
        <dbReference type="ChEBI" id="CHEBI:29035"/>
        <label>1</label>
    </ligand>
</feature>
<evidence type="ECO:0000313" key="13">
    <source>
        <dbReference type="Proteomes" id="UP000291822"/>
    </source>
</evidence>
<evidence type="ECO:0000256" key="9">
    <source>
        <dbReference type="ARBA" id="ARBA00023211"/>
    </source>
</evidence>
<evidence type="ECO:0000256" key="1">
    <source>
        <dbReference type="ARBA" id="ARBA00022475"/>
    </source>
</evidence>
<evidence type="ECO:0000256" key="5">
    <source>
        <dbReference type="ARBA" id="ARBA00022723"/>
    </source>
</evidence>
<keyword evidence="5 10" id="KW-0479">Metal-binding</keyword>
<evidence type="ECO:0000256" key="4">
    <source>
        <dbReference type="ARBA" id="ARBA00022556"/>
    </source>
</evidence>
<dbReference type="InterPro" id="IPR010138">
    <property type="entry name" value="UDP-diacylglucosamine_Hdrlase"/>
</dbReference>
<feature type="binding site" evidence="10">
    <location>
        <position position="196"/>
    </location>
    <ligand>
        <name>substrate</name>
    </ligand>
</feature>
<keyword evidence="7 10" id="KW-0443">Lipid metabolism</keyword>
<feature type="binding site" evidence="10">
    <location>
        <position position="8"/>
    </location>
    <ligand>
        <name>Mn(2+)</name>
        <dbReference type="ChEBI" id="CHEBI:29035"/>
        <label>1</label>
    </ligand>
</feature>
<dbReference type="CDD" id="cd07398">
    <property type="entry name" value="MPP_YbbF-LpxH"/>
    <property type="match status" value="1"/>
</dbReference>
<dbReference type="SUPFAM" id="SSF56300">
    <property type="entry name" value="Metallo-dependent phosphatases"/>
    <property type="match status" value="1"/>
</dbReference>
<dbReference type="GO" id="GO:0019897">
    <property type="term" value="C:extrinsic component of plasma membrane"/>
    <property type="evidence" value="ECO:0007669"/>
    <property type="project" value="UniProtKB-UniRule"/>
</dbReference>
<comment type="function">
    <text evidence="10">Hydrolyzes the pyrophosphate bond of UDP-2,3-diacylglucosamine to yield 2,3-diacylglucosamine 1-phosphate (lipid X) and UMP by catalyzing the attack of water at the alpha-P atom. Involved in the biosynthesis of lipid A, a phosphorylated glycolipid that anchors the lipopolysaccharide to the outer membrane of the cell.</text>
</comment>
<dbReference type="Gene3D" id="3.60.21.10">
    <property type="match status" value="1"/>
</dbReference>
<organism evidence="12 13">
    <name type="scientific">Dyella soli</name>
    <dbReference type="NCBI Taxonomy" id="522319"/>
    <lineage>
        <taxon>Bacteria</taxon>
        <taxon>Pseudomonadati</taxon>
        <taxon>Pseudomonadota</taxon>
        <taxon>Gammaproteobacteria</taxon>
        <taxon>Lysobacterales</taxon>
        <taxon>Rhodanobacteraceae</taxon>
        <taxon>Dyella</taxon>
    </lineage>
</organism>
<dbReference type="InterPro" id="IPR004843">
    <property type="entry name" value="Calcineurin-like_PHP"/>
</dbReference>
<keyword evidence="13" id="KW-1185">Reference proteome</keyword>
<comment type="similarity">
    <text evidence="10">Belongs to the LpxH family.</text>
</comment>
<feature type="binding site" evidence="10">
    <location>
        <position position="165"/>
    </location>
    <ligand>
        <name>substrate</name>
    </ligand>
</feature>
<keyword evidence="3 10" id="KW-0997">Cell inner membrane</keyword>
<reference evidence="12 13" key="1">
    <citation type="submission" date="2019-02" db="EMBL/GenBank/DDBJ databases">
        <title>Dyella amyloliquefaciens sp. nov., isolated from forest soil.</title>
        <authorList>
            <person name="Gao Z.-H."/>
            <person name="Qiu L.-H."/>
        </authorList>
    </citation>
    <scope>NUCLEOTIDE SEQUENCE [LARGE SCALE GENOMIC DNA]</scope>
    <source>
        <strain evidence="12 13">KACC 12747</strain>
    </source>
</reference>
<dbReference type="EMBL" id="SJTG01000001">
    <property type="protein sequence ID" value="TCI13419.1"/>
    <property type="molecule type" value="Genomic_DNA"/>
</dbReference>
<feature type="binding site" evidence="10">
    <location>
        <position position="198"/>
    </location>
    <ligand>
        <name>Mn(2+)</name>
        <dbReference type="ChEBI" id="CHEBI:29035"/>
        <label>1</label>
    </ligand>
</feature>
<comment type="catalytic activity">
    <reaction evidence="10">
        <text>UDP-2-N,3-O-bis[(3R)-3-hydroxytetradecanoyl]-alpha-D-glucosamine + H2O = 2-N,3-O-bis[(3R)-3-hydroxytetradecanoyl]-alpha-D-glucosaminyl 1-phosphate + UMP + 2 H(+)</text>
        <dbReference type="Rhea" id="RHEA:25213"/>
        <dbReference type="ChEBI" id="CHEBI:15377"/>
        <dbReference type="ChEBI" id="CHEBI:15378"/>
        <dbReference type="ChEBI" id="CHEBI:57865"/>
        <dbReference type="ChEBI" id="CHEBI:57957"/>
        <dbReference type="ChEBI" id="CHEBI:78847"/>
        <dbReference type="EC" id="3.6.1.54"/>
    </reaction>
</comment>
<feature type="domain" description="Calcineurin-like phosphoesterase" evidence="11">
    <location>
        <begin position="1"/>
        <end position="200"/>
    </location>
</feature>
<comment type="caution">
    <text evidence="12">The sequence shown here is derived from an EMBL/GenBank/DDBJ whole genome shotgun (WGS) entry which is preliminary data.</text>
</comment>
<evidence type="ECO:0000256" key="3">
    <source>
        <dbReference type="ARBA" id="ARBA00022519"/>
    </source>
</evidence>
<dbReference type="PANTHER" id="PTHR34990">
    <property type="entry name" value="UDP-2,3-DIACYLGLUCOSAMINE HYDROLASE-RELATED"/>
    <property type="match status" value="1"/>
</dbReference>
<dbReference type="GO" id="GO:0005737">
    <property type="term" value="C:cytoplasm"/>
    <property type="evidence" value="ECO:0007669"/>
    <property type="project" value="InterPro"/>
</dbReference>
<feature type="binding site" evidence="10">
    <location>
        <position position="161"/>
    </location>
    <ligand>
        <name>substrate</name>
    </ligand>
</feature>
<dbReference type="Pfam" id="PF00149">
    <property type="entry name" value="Metallophos"/>
    <property type="match status" value="1"/>
</dbReference>
<dbReference type="UniPathway" id="UPA00359">
    <property type="reaction ID" value="UER00480"/>
</dbReference>
<dbReference type="InterPro" id="IPR043461">
    <property type="entry name" value="LpxH-like"/>
</dbReference>
<gene>
    <name evidence="10" type="primary">lpxH</name>
    <name evidence="12" type="ORF">EZM97_09155</name>
</gene>
<keyword evidence="2 10" id="KW-0444">Lipid biosynthesis</keyword>
<comment type="caution">
    <text evidence="10">Lacks conserved residue(s) required for the propagation of feature annotation.</text>
</comment>
<name>A0A4R0Z0X9_9GAMM</name>
<dbReference type="RefSeq" id="WP_131149797.1">
    <property type="nucleotide sequence ID" value="NZ_SJTG01000001.1"/>
</dbReference>
<dbReference type="Proteomes" id="UP000291822">
    <property type="component" value="Unassembled WGS sequence"/>
</dbReference>
<evidence type="ECO:0000256" key="7">
    <source>
        <dbReference type="ARBA" id="ARBA00023098"/>
    </source>
</evidence>
<evidence type="ECO:0000259" key="11">
    <source>
        <dbReference type="Pfam" id="PF00149"/>
    </source>
</evidence>
<dbReference type="AlphaFoldDB" id="A0A4R0Z0X9"/>
<evidence type="ECO:0000256" key="6">
    <source>
        <dbReference type="ARBA" id="ARBA00022801"/>
    </source>
</evidence>
<dbReference type="InterPro" id="IPR029052">
    <property type="entry name" value="Metallo-depent_PP-like"/>
</dbReference>
<dbReference type="GO" id="GO:0008758">
    <property type="term" value="F:UDP-2,3-diacylglucosamine hydrolase activity"/>
    <property type="evidence" value="ECO:0007669"/>
    <property type="project" value="UniProtKB-UniRule"/>
</dbReference>
<comment type="subcellular location">
    <subcellularLocation>
        <location evidence="10">Cell inner membrane</location>
        <topology evidence="10">Peripheral membrane protein</topology>
        <orientation evidence="10">Cytoplasmic side</orientation>
    </subcellularLocation>
</comment>
<feature type="binding site" evidence="10">
    <location>
        <position position="123"/>
    </location>
    <ligand>
        <name>substrate</name>
    </ligand>
</feature>
<sequence>MHTLFIADLHLDASRPQITELFEAYLASDEARSADAVYILGDLVEAWIGDDDDASLPERIAIATHALRDAGVPVYFMVGNRDFLLGEDFARRAGFDLLEDGTVHKLYGQPTLLMHGDVLCTDDLAYQAVRKQVRTPEWKAQIMAMPLEARRAFAAKARADSKAHTGSTMETIMDVNADAVAEAMNKAGVSRLIHGHTHRPAIHDFDLGGQSAQRIVLGDWYDHGSVLRVSPEGVNLRGFNSST</sequence>
<evidence type="ECO:0000256" key="8">
    <source>
        <dbReference type="ARBA" id="ARBA00023136"/>
    </source>
</evidence>
<comment type="cofactor">
    <cofactor evidence="10">
        <name>Mn(2+)</name>
        <dbReference type="ChEBI" id="CHEBI:29035"/>
    </cofactor>
    <text evidence="10">Binds 2 Mn(2+) ions per subunit in a binuclear metal center.</text>
</comment>
<keyword evidence="6 10" id="KW-0378">Hydrolase</keyword>
<feature type="binding site" evidence="10">
    <location>
        <position position="10"/>
    </location>
    <ligand>
        <name>Mn(2+)</name>
        <dbReference type="ChEBI" id="CHEBI:29035"/>
        <label>1</label>
    </ligand>
</feature>
<feature type="binding site" evidence="10">
    <location>
        <position position="196"/>
    </location>
    <ligand>
        <name>Mn(2+)</name>
        <dbReference type="ChEBI" id="CHEBI:29035"/>
        <label>2</label>
    </ligand>
</feature>
<evidence type="ECO:0000256" key="10">
    <source>
        <dbReference type="HAMAP-Rule" id="MF_00575"/>
    </source>
</evidence>
<dbReference type="NCBIfam" id="TIGR01854">
    <property type="entry name" value="lipid_A_lpxH"/>
    <property type="match status" value="1"/>
</dbReference>
<keyword evidence="9 10" id="KW-0464">Manganese</keyword>
<dbReference type="GO" id="GO:0030145">
    <property type="term" value="F:manganese ion binding"/>
    <property type="evidence" value="ECO:0007669"/>
    <property type="project" value="UniProtKB-UniRule"/>
</dbReference>
<feature type="binding site" evidence="10">
    <location>
        <position position="80"/>
    </location>
    <ligand>
        <name>Mn(2+)</name>
        <dbReference type="ChEBI" id="CHEBI:29035"/>
        <label>2</label>
    </ligand>
</feature>
<dbReference type="EC" id="3.6.1.54" evidence="10"/>